<organism evidence="2 3">
    <name type="scientific">Tumebacillus flagellatus</name>
    <dbReference type="NCBI Taxonomy" id="1157490"/>
    <lineage>
        <taxon>Bacteria</taxon>
        <taxon>Bacillati</taxon>
        <taxon>Bacillota</taxon>
        <taxon>Bacilli</taxon>
        <taxon>Bacillales</taxon>
        <taxon>Alicyclobacillaceae</taxon>
        <taxon>Tumebacillus</taxon>
    </lineage>
</organism>
<name>A0A074ME09_9BACL</name>
<reference evidence="2 3" key="1">
    <citation type="journal article" date="2013" name="Int. J. Syst. Evol. Microbiol.">
        <title>Tumebacillus flagellatus sp. nov., an alpha-amylase/pullulanase-producing bacterium isolated from cassava wastewater.</title>
        <authorList>
            <person name="Wang Q."/>
            <person name="Xie N."/>
            <person name="Qin Y."/>
            <person name="Shen N."/>
            <person name="Zhu J."/>
            <person name="Mi H."/>
            <person name="Huang R."/>
        </authorList>
    </citation>
    <scope>NUCLEOTIDE SEQUENCE [LARGE SCALE GENOMIC DNA]</scope>
    <source>
        <strain evidence="2 3">GST4</strain>
    </source>
</reference>
<keyword evidence="3" id="KW-1185">Reference proteome</keyword>
<proteinExistence type="predicted"/>
<dbReference type="InterPro" id="IPR031316">
    <property type="entry name" value="FlgM_C"/>
</dbReference>
<feature type="domain" description="Anti-sigma-28 factor FlgM C-terminal" evidence="1">
    <location>
        <begin position="37"/>
        <end position="89"/>
    </location>
</feature>
<dbReference type="OrthoDB" id="2382241at2"/>
<dbReference type="AlphaFoldDB" id="A0A074ME09"/>
<gene>
    <name evidence="2" type="ORF">EL26_06255</name>
</gene>
<protein>
    <recommendedName>
        <fullName evidence="1">Anti-sigma-28 factor FlgM C-terminal domain-containing protein</fullName>
    </recommendedName>
</protein>
<accession>A0A074ME09</accession>
<sequence>MKINESNRISQVQKYQQANRFTDQDKCTSSSTYNKQDAVSISAEALEKAREVSQSESVDHAERLTAVKKQIQDGTYQVETNAVVQKILEAYGE</sequence>
<dbReference type="Pfam" id="PF04316">
    <property type="entry name" value="FlgM"/>
    <property type="match status" value="1"/>
</dbReference>
<evidence type="ECO:0000259" key="1">
    <source>
        <dbReference type="Pfam" id="PF04316"/>
    </source>
</evidence>
<dbReference type="Proteomes" id="UP000027931">
    <property type="component" value="Unassembled WGS sequence"/>
</dbReference>
<dbReference type="RefSeq" id="WP_161780669.1">
    <property type="nucleotide sequence ID" value="NZ_JMIR01000006.1"/>
</dbReference>
<dbReference type="SUPFAM" id="SSF101498">
    <property type="entry name" value="Anti-sigma factor FlgM"/>
    <property type="match status" value="1"/>
</dbReference>
<evidence type="ECO:0000313" key="3">
    <source>
        <dbReference type="Proteomes" id="UP000027931"/>
    </source>
</evidence>
<dbReference type="STRING" id="1157490.EL26_06255"/>
<dbReference type="InterPro" id="IPR035890">
    <property type="entry name" value="Anti-sigma-28_factor_FlgM_sf"/>
</dbReference>
<dbReference type="EMBL" id="JMIR01000006">
    <property type="protein sequence ID" value="KEO84062.1"/>
    <property type="molecule type" value="Genomic_DNA"/>
</dbReference>
<comment type="caution">
    <text evidence="2">The sequence shown here is derived from an EMBL/GenBank/DDBJ whole genome shotgun (WGS) entry which is preliminary data.</text>
</comment>
<evidence type="ECO:0000313" key="2">
    <source>
        <dbReference type="EMBL" id="KEO84062.1"/>
    </source>
</evidence>